<name>A0ABV8HXB1_9ACTN</name>
<evidence type="ECO:0000256" key="4">
    <source>
        <dbReference type="PROSITE-ProRule" id="PRU00335"/>
    </source>
</evidence>
<dbReference type="Gene3D" id="1.10.357.10">
    <property type="entry name" value="Tetracycline Repressor, domain 2"/>
    <property type="match status" value="1"/>
</dbReference>
<dbReference type="SUPFAM" id="SSF48498">
    <property type="entry name" value="Tetracyclin repressor-like, C-terminal domain"/>
    <property type="match status" value="1"/>
</dbReference>
<dbReference type="InterPro" id="IPR009057">
    <property type="entry name" value="Homeodomain-like_sf"/>
</dbReference>
<evidence type="ECO:0000256" key="2">
    <source>
        <dbReference type="ARBA" id="ARBA00023125"/>
    </source>
</evidence>
<keyword evidence="3" id="KW-0804">Transcription</keyword>
<feature type="domain" description="HTH tetR-type" evidence="5">
    <location>
        <begin position="13"/>
        <end position="73"/>
    </location>
</feature>
<evidence type="ECO:0000313" key="6">
    <source>
        <dbReference type="EMBL" id="MFC4035657.1"/>
    </source>
</evidence>
<dbReference type="InterPro" id="IPR001647">
    <property type="entry name" value="HTH_TetR"/>
</dbReference>
<evidence type="ECO:0000313" key="7">
    <source>
        <dbReference type="Proteomes" id="UP001595765"/>
    </source>
</evidence>
<dbReference type="PANTHER" id="PTHR30055">
    <property type="entry name" value="HTH-TYPE TRANSCRIPTIONAL REGULATOR RUTR"/>
    <property type="match status" value="1"/>
</dbReference>
<dbReference type="PROSITE" id="PS50977">
    <property type="entry name" value="HTH_TETR_2"/>
    <property type="match status" value="1"/>
</dbReference>
<dbReference type="SUPFAM" id="SSF46689">
    <property type="entry name" value="Homeodomain-like"/>
    <property type="match status" value="1"/>
</dbReference>
<evidence type="ECO:0000256" key="1">
    <source>
        <dbReference type="ARBA" id="ARBA00023015"/>
    </source>
</evidence>
<dbReference type="InterPro" id="IPR025996">
    <property type="entry name" value="MT1864/Rv1816-like_C"/>
</dbReference>
<keyword evidence="7" id="KW-1185">Reference proteome</keyword>
<feature type="DNA-binding region" description="H-T-H motif" evidence="4">
    <location>
        <begin position="36"/>
        <end position="55"/>
    </location>
</feature>
<keyword evidence="2 4" id="KW-0238">DNA-binding</keyword>
<dbReference type="InterPro" id="IPR036271">
    <property type="entry name" value="Tet_transcr_reg_TetR-rel_C_sf"/>
</dbReference>
<dbReference type="Proteomes" id="UP001595765">
    <property type="component" value="Unassembled WGS sequence"/>
</dbReference>
<comment type="caution">
    <text evidence="6">The sequence shown here is derived from an EMBL/GenBank/DDBJ whole genome shotgun (WGS) entry which is preliminary data.</text>
</comment>
<evidence type="ECO:0000259" key="5">
    <source>
        <dbReference type="PROSITE" id="PS50977"/>
    </source>
</evidence>
<gene>
    <name evidence="6" type="ORF">ACFO3J_29930</name>
</gene>
<dbReference type="RefSeq" id="WP_386435983.1">
    <property type="nucleotide sequence ID" value="NZ_JBHSBB010000028.1"/>
</dbReference>
<dbReference type="PANTHER" id="PTHR30055:SF220">
    <property type="entry name" value="TETR-FAMILY REGULATORY PROTEIN"/>
    <property type="match status" value="1"/>
</dbReference>
<sequence>MTPPDADKPYHHGNLRAELLGHAERMLAEGGQDALSLRELARGAGVSHGAPRRHFADRQALLDALAEEGFRRLRRELDAAMAGAGGPFAARLAAFAQAYVGFATRHTALLRLMHTIKDRPGAEGLRRANDLAFAAPMALIDRARRDGEIVADDPDRVAMAVLALLQGLATVVGAGMAGDRAVPELVSGAVLTLVEGLRPRDEGPAAR</sequence>
<keyword evidence="1" id="KW-0805">Transcription regulation</keyword>
<dbReference type="InterPro" id="IPR050109">
    <property type="entry name" value="HTH-type_TetR-like_transc_reg"/>
</dbReference>
<accession>A0ABV8HXB1</accession>
<evidence type="ECO:0000256" key="3">
    <source>
        <dbReference type="ARBA" id="ARBA00023163"/>
    </source>
</evidence>
<dbReference type="Pfam" id="PF13305">
    <property type="entry name" value="TetR_C_33"/>
    <property type="match status" value="1"/>
</dbReference>
<organism evidence="6 7">
    <name type="scientific">Streptomyces polygonati</name>
    <dbReference type="NCBI Taxonomy" id="1617087"/>
    <lineage>
        <taxon>Bacteria</taxon>
        <taxon>Bacillati</taxon>
        <taxon>Actinomycetota</taxon>
        <taxon>Actinomycetes</taxon>
        <taxon>Kitasatosporales</taxon>
        <taxon>Streptomycetaceae</taxon>
        <taxon>Streptomyces</taxon>
    </lineage>
</organism>
<proteinExistence type="predicted"/>
<dbReference type="Pfam" id="PF00440">
    <property type="entry name" value="TetR_N"/>
    <property type="match status" value="1"/>
</dbReference>
<protein>
    <submittedName>
        <fullName evidence="6">TetR/AcrR family transcriptional regulator</fullName>
    </submittedName>
</protein>
<reference evidence="7" key="1">
    <citation type="journal article" date="2019" name="Int. J. Syst. Evol. Microbiol.">
        <title>The Global Catalogue of Microorganisms (GCM) 10K type strain sequencing project: providing services to taxonomists for standard genome sequencing and annotation.</title>
        <authorList>
            <consortium name="The Broad Institute Genomics Platform"/>
            <consortium name="The Broad Institute Genome Sequencing Center for Infectious Disease"/>
            <person name="Wu L."/>
            <person name="Ma J."/>
        </authorList>
    </citation>
    <scope>NUCLEOTIDE SEQUENCE [LARGE SCALE GENOMIC DNA]</scope>
    <source>
        <strain evidence="7">CGMCC 4.7237</strain>
    </source>
</reference>
<dbReference type="EMBL" id="JBHSBB010000028">
    <property type="protein sequence ID" value="MFC4035657.1"/>
    <property type="molecule type" value="Genomic_DNA"/>
</dbReference>